<gene>
    <name evidence="3" type="ORF">PR048_000776</name>
</gene>
<dbReference type="SUPFAM" id="SSF56672">
    <property type="entry name" value="DNA/RNA polymerases"/>
    <property type="match status" value="1"/>
</dbReference>
<comment type="caution">
    <text evidence="3">The sequence shown here is derived from an EMBL/GenBank/DDBJ whole genome shotgun (WGS) entry which is preliminary data.</text>
</comment>
<dbReference type="EMBL" id="JARBHB010000001">
    <property type="protein sequence ID" value="KAJ8895444.1"/>
    <property type="molecule type" value="Genomic_DNA"/>
</dbReference>
<keyword evidence="4" id="KW-1185">Reference proteome</keyword>
<name>A0ABQ9IFI9_9NEOP</name>
<protein>
    <recommendedName>
        <fullName evidence="2">Reverse transcriptase domain-containing protein</fullName>
    </recommendedName>
</protein>
<accession>A0ABQ9IFI9</accession>
<reference evidence="3 4" key="1">
    <citation type="submission" date="2023-02" db="EMBL/GenBank/DDBJ databases">
        <title>LHISI_Scaffold_Assembly.</title>
        <authorList>
            <person name="Stuart O.P."/>
            <person name="Cleave R."/>
            <person name="Magrath M.J.L."/>
            <person name="Mikheyev A.S."/>
        </authorList>
    </citation>
    <scope>NUCLEOTIDE SEQUENCE [LARGE SCALE GENOMIC DNA]</scope>
    <source>
        <strain evidence="3">Daus_M_001</strain>
        <tissue evidence="3">Leg muscle</tissue>
    </source>
</reference>
<evidence type="ECO:0000313" key="3">
    <source>
        <dbReference type="EMBL" id="KAJ8895444.1"/>
    </source>
</evidence>
<evidence type="ECO:0000259" key="2">
    <source>
        <dbReference type="Pfam" id="PF00078"/>
    </source>
</evidence>
<proteinExistence type="predicted"/>
<feature type="compositionally biased region" description="Polar residues" evidence="1">
    <location>
        <begin position="161"/>
        <end position="181"/>
    </location>
</feature>
<dbReference type="InterPro" id="IPR043502">
    <property type="entry name" value="DNA/RNA_pol_sf"/>
</dbReference>
<dbReference type="InterPro" id="IPR000477">
    <property type="entry name" value="RT_dom"/>
</dbReference>
<feature type="domain" description="Reverse transcriptase" evidence="2">
    <location>
        <begin position="584"/>
        <end position="765"/>
    </location>
</feature>
<dbReference type="PANTHER" id="PTHR31635:SF196">
    <property type="entry name" value="REVERSE TRANSCRIPTASE DOMAIN-CONTAINING PROTEIN-RELATED"/>
    <property type="match status" value="1"/>
</dbReference>
<dbReference type="PANTHER" id="PTHR31635">
    <property type="entry name" value="REVERSE TRANSCRIPTASE DOMAIN-CONTAINING PROTEIN-RELATED"/>
    <property type="match status" value="1"/>
</dbReference>
<organism evidence="3 4">
    <name type="scientific">Dryococelus australis</name>
    <dbReference type="NCBI Taxonomy" id="614101"/>
    <lineage>
        <taxon>Eukaryota</taxon>
        <taxon>Metazoa</taxon>
        <taxon>Ecdysozoa</taxon>
        <taxon>Arthropoda</taxon>
        <taxon>Hexapoda</taxon>
        <taxon>Insecta</taxon>
        <taxon>Pterygota</taxon>
        <taxon>Neoptera</taxon>
        <taxon>Polyneoptera</taxon>
        <taxon>Phasmatodea</taxon>
        <taxon>Verophasmatodea</taxon>
        <taxon>Anareolatae</taxon>
        <taxon>Phasmatidae</taxon>
        <taxon>Eurycanthinae</taxon>
        <taxon>Dryococelus</taxon>
    </lineage>
</organism>
<dbReference type="Proteomes" id="UP001159363">
    <property type="component" value="Chromosome 1"/>
</dbReference>
<evidence type="ECO:0000256" key="1">
    <source>
        <dbReference type="SAM" id="MobiDB-lite"/>
    </source>
</evidence>
<feature type="region of interest" description="Disordered" evidence="1">
    <location>
        <begin position="141"/>
        <end position="181"/>
    </location>
</feature>
<dbReference type="Pfam" id="PF00078">
    <property type="entry name" value="RVT_1"/>
    <property type="match status" value="1"/>
</dbReference>
<evidence type="ECO:0000313" key="4">
    <source>
        <dbReference type="Proteomes" id="UP001159363"/>
    </source>
</evidence>
<sequence length="1004" mass="113918">MESHRPTTSVNMTAGTSQIRTSTGETINVDINIDIDNLKTVRVINLPVEVKNENILHALQYYGEILSLTDEMWAANYQLKVKTGVCVLKIKLNKDIPSILTVEGHTGFAVYYGQHMCAECPTLLWGAAPATRNWAQTLAAGQHTVTSADKTDPTDTRPPGKSNSSVHNSSVQTPIQDGTVNGSEKLVSLPIHTSPGTSIVSQKSLMENAPNGRDHFVARPLHLIDGDDTLEDDDMTGVTTHTHILTNKVLKRKEEAQKRLTTSVRKRSPAINAATHDKMSSFLKAHNRNPTNTALQELVTAIQVEDVVDILNIQRPPLHVSCAFINYGVIPAAFTDHSFLLCTIDCPPRTPVRGRNYWRLQARLVGQDEVDPDFRQRWLYWVRQKPRYADAADWWERCVEPGVRWLLQFHGARCRHEQASVIHFYERALRDLDTTASTEANVRDTARRLKEKILHIHRNNMEQRMQFFHTCTTLQQERLSIQALASEQKMCAKRHVDAIRTLAGTTLRDPVSIAAAFLDHYSRLYSEQTIDNCEITDEEVALIAQHTPKKKSPGIDGIPYEFYQHYCPVIQAEFCNMLRTVINRNALCRFQTEVSLLNIDLDKAFDRVNWNLLDRIMLHVGFPPPTIAILQTLRRGATTQISLNGRLGESFTIKSSVRQGCPLSMSQFVLYIKPLLRTLHSKLNGISVWTRTLTYFGYADDVTCVVRSEDDVARINDTLSAFTRAATAQVNSAKTKLLDLKPEPHALRHVTPYVKTDKLRTLGIEFMQNSEQMIKCNWDSVVHKVLRQPSNCSSSAPIPHAKSNRGTNTAVGWFMWRGYLFRANREQLLLPADREGLGLVNMKLKARGIVNVVPRVQLEWANLHRDTIWKNIADGELPIALRASAYSFINDLTPTKIRRKRIFLDADDRCVLCDHRDTALHRITSCIYSRPLRTWCRRRIARRLNVAADDIREETLCFLDLTAFPTVKRRAVVWLLMNLIDFTSIRRHTSTYLNLLTDCVGRGG</sequence>